<proteinExistence type="predicted"/>
<protein>
    <submittedName>
        <fullName evidence="1">Uncharacterized protein</fullName>
    </submittedName>
</protein>
<dbReference type="AlphaFoldDB" id="A0A6V7PLN7"/>
<reference evidence="1" key="1">
    <citation type="submission" date="2020-07" db="EMBL/GenBank/DDBJ databases">
        <authorList>
            <person name="Lin J."/>
        </authorList>
    </citation>
    <scope>NUCLEOTIDE SEQUENCE</scope>
</reference>
<sequence>MPPKPIVGDVAGGGGGAAAAAEEVAAERERERLTAEKARVLRVLRRETRATEGWHDAMYHSTIASPDDLELRENFAAMFVILSVFVNPCVSIRLSSFLLPLYLYFGLRSRGDTTHYDAVANSAASGVLSAGLASGLNHLGSGCIPSFDC</sequence>
<dbReference type="EMBL" id="LR862149">
    <property type="protein sequence ID" value="CAD1831568.1"/>
    <property type="molecule type" value="Genomic_DNA"/>
</dbReference>
<gene>
    <name evidence="1" type="ORF">CB5_LOCUS14779</name>
</gene>
<organism evidence="1">
    <name type="scientific">Ananas comosus var. bracteatus</name>
    <name type="common">red pineapple</name>
    <dbReference type="NCBI Taxonomy" id="296719"/>
    <lineage>
        <taxon>Eukaryota</taxon>
        <taxon>Viridiplantae</taxon>
        <taxon>Streptophyta</taxon>
        <taxon>Embryophyta</taxon>
        <taxon>Tracheophyta</taxon>
        <taxon>Spermatophyta</taxon>
        <taxon>Magnoliopsida</taxon>
        <taxon>Liliopsida</taxon>
        <taxon>Poales</taxon>
        <taxon>Bromeliaceae</taxon>
        <taxon>Bromelioideae</taxon>
        <taxon>Ananas</taxon>
    </lineage>
</organism>
<name>A0A6V7PLN7_ANACO</name>
<evidence type="ECO:0000313" key="1">
    <source>
        <dbReference type="EMBL" id="CAD1831568.1"/>
    </source>
</evidence>
<accession>A0A6V7PLN7</accession>